<dbReference type="InterPro" id="IPR004358">
    <property type="entry name" value="Sig_transdc_His_kin-like_C"/>
</dbReference>
<dbReference type="EMBL" id="PJRP01000003">
    <property type="protein sequence ID" value="PLQ00700.1"/>
    <property type="molecule type" value="Genomic_DNA"/>
</dbReference>
<evidence type="ECO:0000256" key="11">
    <source>
        <dbReference type="SAM" id="Phobius"/>
    </source>
</evidence>
<evidence type="ECO:0000313" key="14">
    <source>
        <dbReference type="EMBL" id="PLQ00700.1"/>
    </source>
</evidence>
<dbReference type="PROSITE" id="PS50109">
    <property type="entry name" value="HIS_KIN"/>
    <property type="match status" value="1"/>
</dbReference>
<feature type="domain" description="Histidine kinase" evidence="12">
    <location>
        <begin position="273"/>
        <end position="492"/>
    </location>
</feature>
<evidence type="ECO:0000256" key="9">
    <source>
        <dbReference type="ARBA" id="ARBA00023012"/>
    </source>
</evidence>
<evidence type="ECO:0000256" key="8">
    <source>
        <dbReference type="ARBA" id="ARBA00022989"/>
    </source>
</evidence>
<dbReference type="Pfam" id="PF02518">
    <property type="entry name" value="HATPase_c"/>
    <property type="match status" value="1"/>
</dbReference>
<dbReference type="SUPFAM" id="SSF47384">
    <property type="entry name" value="Homodimeric domain of signal transducing histidine kinase"/>
    <property type="match status" value="1"/>
</dbReference>
<dbReference type="InterPro" id="IPR050428">
    <property type="entry name" value="TCS_sensor_his_kinase"/>
</dbReference>
<evidence type="ECO:0000256" key="5">
    <source>
        <dbReference type="ARBA" id="ARBA00022679"/>
    </source>
</evidence>
<dbReference type="CDD" id="cd00082">
    <property type="entry name" value="HisKA"/>
    <property type="match status" value="1"/>
</dbReference>
<evidence type="ECO:0000256" key="2">
    <source>
        <dbReference type="ARBA" id="ARBA00004370"/>
    </source>
</evidence>
<keyword evidence="6 11" id="KW-0812">Transmembrane</keyword>
<dbReference type="EC" id="2.7.13.3" evidence="3"/>
<keyword evidence="8 11" id="KW-1133">Transmembrane helix</keyword>
<dbReference type="AlphaFoldDB" id="A0A2N5CEN5"/>
<feature type="transmembrane region" description="Helical" evidence="11">
    <location>
        <begin position="44"/>
        <end position="63"/>
    </location>
</feature>
<keyword evidence="7 14" id="KW-0418">Kinase</keyword>
<dbReference type="GO" id="GO:0000155">
    <property type="term" value="F:phosphorelay sensor kinase activity"/>
    <property type="evidence" value="ECO:0007669"/>
    <property type="project" value="InterPro"/>
</dbReference>
<evidence type="ECO:0000256" key="7">
    <source>
        <dbReference type="ARBA" id="ARBA00022777"/>
    </source>
</evidence>
<dbReference type="Proteomes" id="UP000234341">
    <property type="component" value="Unassembled WGS sequence"/>
</dbReference>
<evidence type="ECO:0000256" key="4">
    <source>
        <dbReference type="ARBA" id="ARBA00022553"/>
    </source>
</evidence>
<keyword evidence="10 11" id="KW-0472">Membrane</keyword>
<dbReference type="GO" id="GO:0005886">
    <property type="term" value="C:plasma membrane"/>
    <property type="evidence" value="ECO:0007669"/>
    <property type="project" value="TreeGrafter"/>
</dbReference>
<reference evidence="14 15" key="1">
    <citation type="submission" date="2017-12" db="EMBL/GenBank/DDBJ databases">
        <title>Genome sequence of the active heterotrophic nitrifier-denitrifier, Cupriavidus pauculus UM1.</title>
        <authorList>
            <person name="Putonti C."/>
            <person name="Castignetti D."/>
        </authorList>
    </citation>
    <scope>NUCLEOTIDE SEQUENCE [LARGE SCALE GENOMIC DNA]</scope>
    <source>
        <strain evidence="14 15">UM1</strain>
    </source>
</reference>
<comment type="subcellular location">
    <subcellularLocation>
        <location evidence="2">Membrane</location>
    </subcellularLocation>
</comment>
<name>A0A2N5CEN5_9BURK</name>
<proteinExistence type="predicted"/>
<dbReference type="Pfam" id="PF00512">
    <property type="entry name" value="HisKA"/>
    <property type="match status" value="1"/>
</dbReference>
<dbReference type="SMART" id="SM00388">
    <property type="entry name" value="HisKA"/>
    <property type="match status" value="1"/>
</dbReference>
<evidence type="ECO:0000256" key="3">
    <source>
        <dbReference type="ARBA" id="ARBA00012438"/>
    </source>
</evidence>
<dbReference type="SUPFAM" id="SSF55874">
    <property type="entry name" value="ATPase domain of HSP90 chaperone/DNA topoisomerase II/histidine kinase"/>
    <property type="match status" value="1"/>
</dbReference>
<dbReference type="PANTHER" id="PTHR45436:SF8">
    <property type="entry name" value="HISTIDINE KINASE"/>
    <property type="match status" value="1"/>
</dbReference>
<evidence type="ECO:0000259" key="13">
    <source>
        <dbReference type="PROSITE" id="PS50885"/>
    </source>
</evidence>
<dbReference type="Gene3D" id="1.10.287.130">
    <property type="match status" value="1"/>
</dbReference>
<comment type="catalytic activity">
    <reaction evidence="1">
        <text>ATP + protein L-histidine = ADP + protein N-phospho-L-histidine.</text>
        <dbReference type="EC" id="2.7.13.3"/>
    </reaction>
</comment>
<evidence type="ECO:0000256" key="6">
    <source>
        <dbReference type="ARBA" id="ARBA00022692"/>
    </source>
</evidence>
<evidence type="ECO:0000256" key="10">
    <source>
        <dbReference type="ARBA" id="ARBA00023136"/>
    </source>
</evidence>
<dbReference type="SMART" id="SM00387">
    <property type="entry name" value="HATPase_c"/>
    <property type="match status" value="1"/>
</dbReference>
<dbReference type="OrthoDB" id="9809766at2"/>
<dbReference type="Pfam" id="PF00672">
    <property type="entry name" value="HAMP"/>
    <property type="match status" value="1"/>
</dbReference>
<feature type="domain" description="HAMP" evidence="13">
    <location>
        <begin position="212"/>
        <end position="265"/>
    </location>
</feature>
<dbReference type="InterPro" id="IPR005467">
    <property type="entry name" value="His_kinase_dom"/>
</dbReference>
<dbReference type="Gene3D" id="6.10.340.10">
    <property type="match status" value="1"/>
</dbReference>
<evidence type="ECO:0000259" key="12">
    <source>
        <dbReference type="PROSITE" id="PS50109"/>
    </source>
</evidence>
<dbReference type="Gene3D" id="3.30.565.10">
    <property type="entry name" value="Histidine kinase-like ATPase, C-terminal domain"/>
    <property type="match status" value="1"/>
</dbReference>
<keyword evidence="5" id="KW-0808">Transferase</keyword>
<dbReference type="InterPro" id="IPR036890">
    <property type="entry name" value="HATPase_C_sf"/>
</dbReference>
<dbReference type="InterPro" id="IPR003594">
    <property type="entry name" value="HATPase_dom"/>
</dbReference>
<organism evidence="14 15">
    <name type="scientific">Cupriavidus pauculus</name>
    <dbReference type="NCBI Taxonomy" id="82633"/>
    <lineage>
        <taxon>Bacteria</taxon>
        <taxon>Pseudomonadati</taxon>
        <taxon>Pseudomonadota</taxon>
        <taxon>Betaproteobacteria</taxon>
        <taxon>Burkholderiales</taxon>
        <taxon>Burkholderiaceae</taxon>
        <taxon>Cupriavidus</taxon>
    </lineage>
</organism>
<dbReference type="SMART" id="SM00304">
    <property type="entry name" value="HAMP"/>
    <property type="match status" value="1"/>
</dbReference>
<keyword evidence="9" id="KW-0902">Two-component regulatory system</keyword>
<dbReference type="InterPro" id="IPR036097">
    <property type="entry name" value="HisK_dim/P_sf"/>
</dbReference>
<sequence>MSRSCAARSTAISRGHCCARCVRSVMSWAERLAHLLETRTFRHASLVAFLFLLVAIGSVLLSAHQIDVLLRSHVRDMILADVRAQEHSHHFSDARQLAVALAREDSREREGSKSLVLSPSGGLLFGDAKVRSALQCVPPCELQWRNVTVGDTSARLAQLFGVQVPLADGGVFFSGYDILPMRERLRVIPLVAGAGLFAVLLSSLAIGLYTSVQSMRRVDRIRSALRRYVTGERDATVPCRRDGDEFDLLGQDINHVLDRVNRLMEEVKSVSSHLAHELRTPLTRMHNRLANLAEKVDDPMRDDVLGALEEGERIQRMVRAVLRIGEVEAGRCEHAFEWFEVRGLFDDLAEYYAPLVSMSGMALYIEAEPGRELYGDRALLFQALSNLLENAIKYAPDGKTLLLLARRRGEGMALGVADHGPGIPADLRGQAVERFRRLGGISGGTSGGISPSGSGLGLALVNAIARLHGAQLSLEAHEPQGLLAVLLLDRRHWSDRTGLKDALKT</sequence>
<dbReference type="CDD" id="cd00075">
    <property type="entry name" value="HATPase"/>
    <property type="match status" value="1"/>
</dbReference>
<gene>
    <name evidence="14" type="ORF">CYJ10_09580</name>
</gene>
<protein>
    <recommendedName>
        <fullName evidence="3">histidine kinase</fullName>
        <ecNumber evidence="3">2.7.13.3</ecNumber>
    </recommendedName>
</protein>
<dbReference type="PRINTS" id="PR00344">
    <property type="entry name" value="BCTRLSENSOR"/>
</dbReference>
<dbReference type="PANTHER" id="PTHR45436">
    <property type="entry name" value="SENSOR HISTIDINE KINASE YKOH"/>
    <property type="match status" value="1"/>
</dbReference>
<dbReference type="PROSITE" id="PS50885">
    <property type="entry name" value="HAMP"/>
    <property type="match status" value="1"/>
</dbReference>
<feature type="transmembrane region" description="Helical" evidence="11">
    <location>
        <begin position="187"/>
        <end position="209"/>
    </location>
</feature>
<dbReference type="InterPro" id="IPR003661">
    <property type="entry name" value="HisK_dim/P_dom"/>
</dbReference>
<evidence type="ECO:0000256" key="1">
    <source>
        <dbReference type="ARBA" id="ARBA00000085"/>
    </source>
</evidence>
<keyword evidence="4" id="KW-0597">Phosphoprotein</keyword>
<evidence type="ECO:0000313" key="15">
    <source>
        <dbReference type="Proteomes" id="UP000234341"/>
    </source>
</evidence>
<accession>A0A2N5CEN5</accession>
<dbReference type="InterPro" id="IPR003660">
    <property type="entry name" value="HAMP_dom"/>
</dbReference>
<comment type="caution">
    <text evidence="14">The sequence shown here is derived from an EMBL/GenBank/DDBJ whole genome shotgun (WGS) entry which is preliminary data.</text>
</comment>